<dbReference type="Proteomes" id="UP000761534">
    <property type="component" value="Unassembled WGS sequence"/>
</dbReference>
<dbReference type="VEuPathDB" id="FungiDB:TRICI_002711"/>
<evidence type="ECO:0000256" key="1">
    <source>
        <dbReference type="SAM" id="MobiDB-lite"/>
    </source>
</evidence>
<evidence type="ECO:0000313" key="2">
    <source>
        <dbReference type="EMBL" id="KAA8915142.1"/>
    </source>
</evidence>
<dbReference type="EMBL" id="SWFS01000183">
    <property type="protein sequence ID" value="KAA8915142.1"/>
    <property type="molecule type" value="Genomic_DNA"/>
</dbReference>
<name>A0A642VBS1_9ASCO</name>
<feature type="region of interest" description="Disordered" evidence="1">
    <location>
        <begin position="94"/>
        <end position="120"/>
    </location>
</feature>
<evidence type="ECO:0000313" key="3">
    <source>
        <dbReference type="Proteomes" id="UP000761534"/>
    </source>
</evidence>
<reference evidence="2" key="1">
    <citation type="journal article" date="2019" name="G3 (Bethesda)">
        <title>Genome Assemblies of Two Rare Opportunistic Yeast Pathogens: Diutina rugosa (syn. Candida rugosa) and Trichomonascus ciferrii (syn. Candida ciferrii).</title>
        <authorList>
            <person name="Mixao V."/>
            <person name="Saus E."/>
            <person name="Hansen A.P."/>
            <person name="Lass-Florl C."/>
            <person name="Gabaldon T."/>
        </authorList>
    </citation>
    <scope>NUCLEOTIDE SEQUENCE</scope>
    <source>
        <strain evidence="2">CBS 4856</strain>
    </source>
</reference>
<protein>
    <submittedName>
        <fullName evidence="2">Uncharacterized protein</fullName>
    </submittedName>
</protein>
<proteinExistence type="predicted"/>
<accession>A0A642VBS1</accession>
<gene>
    <name evidence="2" type="ORF">TRICI_002711</name>
</gene>
<dbReference type="OrthoDB" id="2133274at2759"/>
<comment type="caution">
    <text evidence="2">The sequence shown here is derived from an EMBL/GenBank/DDBJ whole genome shotgun (WGS) entry which is preliminary data.</text>
</comment>
<dbReference type="AlphaFoldDB" id="A0A642VBS1"/>
<sequence>MGWGLEGRGEGGASAIYSFWIFLSTANASIVSVQYRDVVQRGLVPGRFEYGQVLRPRDLPENSVVFGSDRRLVDGIAIAAGELLNKARGWHFEGEDGGQEDGGKGAGQEGAGGETGHRRDVEGEGVEYYRDYNDGTHLTNNPATYHRRKMHDFLISYVNRITDLYGDKAEGLSDLTRLCCYELEEIGTAVAEICGDFSQRLIKYVDLVLSPKEKKQLLSDADYKVFSGLYQDLKDWIYYGCPDECPVNLVLFDRLVSQGRRAKNPKAVYFDPRTQETSATIFDEDIPFDDLFGGEVVSNMEKGMNTRSQLGRKYGSWGRGYVSGMGSDERPVTTLVEEIRTLGISPGVATVIDTDATTEELRKLFYRCKADGCHFLIPMMRLAGLYEGRGFKLFSPFPAGGRSLSKGRCVTVDLKILSRQVLHTSVENSTPTAAWGKIADTSSKVFKPRNGLDFHGVVVFGRGMMKVTFDNSTRRGNQMATEDYQKTRKKRVDKAKEKKQNRKKGSEDYFENNLDKLDGASYIVCVDPNRWKIFHGAGLDVPDLCETIGRFLHEGLDIYNEQFWYRVRREIIRHATPVSFSRGQKDQESGLQKYQKRLKELKPREVVFAEDAIALFSRRTTNIAKILEGHRVKAVNVPVVREFYNKSEVQRAGWKKYIDLQAYKAEFMNTLKDTFPGKAVFYFGNWTDGGNVPTGQMSAMTRGWLPYARRHGLQAYMIDECRTSSVCPVSLDDIVMNTIVTPNGRRVWAISVCLNDDCMKENHPCECEDGTCPPGTCPLIIPHPKCFNRDDLAVSNMLFIVLFYLYGSEISLYPSSS</sequence>
<feature type="compositionally biased region" description="Gly residues" evidence="1">
    <location>
        <begin position="104"/>
        <end position="114"/>
    </location>
</feature>
<keyword evidence="3" id="KW-1185">Reference proteome</keyword>
<organism evidence="2 3">
    <name type="scientific">Trichomonascus ciferrii</name>
    <dbReference type="NCBI Taxonomy" id="44093"/>
    <lineage>
        <taxon>Eukaryota</taxon>
        <taxon>Fungi</taxon>
        <taxon>Dikarya</taxon>
        <taxon>Ascomycota</taxon>
        <taxon>Saccharomycotina</taxon>
        <taxon>Dipodascomycetes</taxon>
        <taxon>Dipodascales</taxon>
        <taxon>Trichomonascaceae</taxon>
        <taxon>Trichomonascus</taxon>
        <taxon>Trichomonascus ciferrii complex</taxon>
    </lineage>
</organism>
<feature type="region of interest" description="Disordered" evidence="1">
    <location>
        <begin position="476"/>
        <end position="506"/>
    </location>
</feature>
<feature type="compositionally biased region" description="Basic residues" evidence="1">
    <location>
        <begin position="487"/>
        <end position="503"/>
    </location>
</feature>